<gene>
    <name evidence="1" type="ORF">G3I39_22680</name>
</gene>
<feature type="non-terminal residue" evidence="1">
    <location>
        <position position="73"/>
    </location>
</feature>
<sequence length="73" mass="8054">WDAEGNKTTVAFTPATVAVPHTQVTTDPLGHTETTEFDVQRGLSTADIGPNGERVDMEYDPLGRLLKVWDIDR</sequence>
<evidence type="ECO:0000313" key="2">
    <source>
        <dbReference type="Proteomes" id="UP000471648"/>
    </source>
</evidence>
<accession>A0A6N9VAV8</accession>
<organism evidence="1 2">
    <name type="scientific">Streptomyces microflavus</name>
    <name type="common">Streptomyces lipmanii</name>
    <dbReference type="NCBI Taxonomy" id="1919"/>
    <lineage>
        <taxon>Bacteria</taxon>
        <taxon>Bacillati</taxon>
        <taxon>Actinomycetota</taxon>
        <taxon>Actinomycetes</taxon>
        <taxon>Kitasatosporales</taxon>
        <taxon>Streptomycetaceae</taxon>
        <taxon>Streptomyces</taxon>
    </lineage>
</organism>
<evidence type="ECO:0008006" key="3">
    <source>
        <dbReference type="Google" id="ProtNLM"/>
    </source>
</evidence>
<dbReference type="RefSeq" id="WP_164357960.1">
    <property type="nucleotide sequence ID" value="NZ_JAAGME010000932.1"/>
</dbReference>
<proteinExistence type="predicted"/>
<feature type="non-terminal residue" evidence="1">
    <location>
        <position position="1"/>
    </location>
</feature>
<dbReference type="EMBL" id="JAAGME010000932">
    <property type="protein sequence ID" value="NEB69833.1"/>
    <property type="molecule type" value="Genomic_DNA"/>
</dbReference>
<evidence type="ECO:0000313" key="1">
    <source>
        <dbReference type="EMBL" id="NEB69833.1"/>
    </source>
</evidence>
<reference evidence="1 2" key="1">
    <citation type="submission" date="2020-01" db="EMBL/GenBank/DDBJ databases">
        <title>Insect and environment-associated Actinomycetes.</title>
        <authorList>
            <person name="Currrie C."/>
            <person name="Chevrette M."/>
            <person name="Carlson C."/>
            <person name="Stubbendieck R."/>
            <person name="Wendt-Pienkowski E."/>
        </authorList>
    </citation>
    <scope>NUCLEOTIDE SEQUENCE [LARGE SCALE GENOMIC DNA]</scope>
    <source>
        <strain evidence="1 2">SID14438</strain>
    </source>
</reference>
<dbReference type="AlphaFoldDB" id="A0A6N9VAV8"/>
<protein>
    <recommendedName>
        <fullName evidence="3">YD repeat-containing protein</fullName>
    </recommendedName>
</protein>
<comment type="caution">
    <text evidence="1">The sequence shown here is derived from an EMBL/GenBank/DDBJ whole genome shotgun (WGS) entry which is preliminary data.</text>
</comment>
<dbReference type="Gene3D" id="2.180.10.10">
    <property type="entry name" value="RHS repeat-associated core"/>
    <property type="match status" value="1"/>
</dbReference>
<dbReference type="Proteomes" id="UP000471648">
    <property type="component" value="Unassembled WGS sequence"/>
</dbReference>
<name>A0A6N9VAV8_STRMI</name>